<accession>A0A0A8YL47</accession>
<proteinExistence type="predicted"/>
<dbReference type="AlphaFoldDB" id="A0A0A8YL47"/>
<reference evidence="1" key="2">
    <citation type="journal article" date="2015" name="Data Brief">
        <title>Shoot transcriptome of the giant reed, Arundo donax.</title>
        <authorList>
            <person name="Barrero R.A."/>
            <person name="Guerrero F.D."/>
            <person name="Moolhuijzen P."/>
            <person name="Goolsby J.A."/>
            <person name="Tidwell J."/>
            <person name="Bellgard S.E."/>
            <person name="Bellgard M.I."/>
        </authorList>
    </citation>
    <scope>NUCLEOTIDE SEQUENCE</scope>
    <source>
        <tissue evidence="1">Shoot tissue taken approximately 20 cm above the soil surface</tissue>
    </source>
</reference>
<sequence length="36" mass="4060">MMIDHEGKEDARYVGYDHTSTKASDHIRTPKLSVLG</sequence>
<evidence type="ECO:0000313" key="1">
    <source>
        <dbReference type="EMBL" id="JAD26228.1"/>
    </source>
</evidence>
<reference evidence="1" key="1">
    <citation type="submission" date="2014-09" db="EMBL/GenBank/DDBJ databases">
        <authorList>
            <person name="Magalhaes I.L.F."/>
            <person name="Oliveira U."/>
            <person name="Santos F.R."/>
            <person name="Vidigal T.H.D.A."/>
            <person name="Brescovit A.D."/>
            <person name="Santos A.J."/>
        </authorList>
    </citation>
    <scope>NUCLEOTIDE SEQUENCE</scope>
    <source>
        <tissue evidence="1">Shoot tissue taken approximately 20 cm above the soil surface</tissue>
    </source>
</reference>
<dbReference type="EMBL" id="GBRH01271667">
    <property type="protein sequence ID" value="JAD26228.1"/>
    <property type="molecule type" value="Transcribed_RNA"/>
</dbReference>
<organism evidence="1">
    <name type="scientific">Arundo donax</name>
    <name type="common">Giant reed</name>
    <name type="synonym">Donax arundinaceus</name>
    <dbReference type="NCBI Taxonomy" id="35708"/>
    <lineage>
        <taxon>Eukaryota</taxon>
        <taxon>Viridiplantae</taxon>
        <taxon>Streptophyta</taxon>
        <taxon>Embryophyta</taxon>
        <taxon>Tracheophyta</taxon>
        <taxon>Spermatophyta</taxon>
        <taxon>Magnoliopsida</taxon>
        <taxon>Liliopsida</taxon>
        <taxon>Poales</taxon>
        <taxon>Poaceae</taxon>
        <taxon>PACMAD clade</taxon>
        <taxon>Arundinoideae</taxon>
        <taxon>Arundineae</taxon>
        <taxon>Arundo</taxon>
    </lineage>
</organism>
<protein>
    <submittedName>
        <fullName evidence="1">Uncharacterized protein</fullName>
    </submittedName>
</protein>
<name>A0A0A8YL47_ARUDO</name>